<comment type="caution">
    <text evidence="2">The sequence shown here is derived from an EMBL/GenBank/DDBJ whole genome shotgun (WGS) entry which is preliminary data.</text>
</comment>
<dbReference type="PROSITE" id="PS51257">
    <property type="entry name" value="PROKAR_LIPOPROTEIN"/>
    <property type="match status" value="1"/>
</dbReference>
<dbReference type="Proteomes" id="UP000239068">
    <property type="component" value="Unassembled WGS sequence"/>
</dbReference>
<dbReference type="GO" id="GO:0009055">
    <property type="term" value="F:electron transfer activity"/>
    <property type="evidence" value="ECO:0007669"/>
    <property type="project" value="InterPro"/>
</dbReference>
<gene>
    <name evidence="2" type="ORF">BTO16_01800</name>
</gene>
<evidence type="ECO:0008006" key="4">
    <source>
        <dbReference type="Google" id="ProtNLM"/>
    </source>
</evidence>
<protein>
    <recommendedName>
        <fullName evidence="4">Cytochrome c domain-containing protein</fullName>
    </recommendedName>
</protein>
<evidence type="ECO:0000313" key="3">
    <source>
        <dbReference type="Proteomes" id="UP000239068"/>
    </source>
</evidence>
<evidence type="ECO:0000313" key="2">
    <source>
        <dbReference type="EMBL" id="PQJ81387.1"/>
    </source>
</evidence>
<reference evidence="2 3" key="1">
    <citation type="submission" date="2016-12" db="EMBL/GenBank/DDBJ databases">
        <title>Trade-off between light-utilization and light-protection in marine flavobacteria.</title>
        <authorList>
            <person name="Kumagai Y."/>
            <person name="Yoshizawa S."/>
            <person name="Kogure K."/>
            <person name="Iwasaki W."/>
        </authorList>
    </citation>
    <scope>NUCLEOTIDE SEQUENCE [LARGE SCALE GENOMIC DNA]</scope>
    <source>
        <strain evidence="2 3">ATCC 43844</strain>
    </source>
</reference>
<keyword evidence="3" id="KW-1185">Reference proteome</keyword>
<dbReference type="InterPro" id="IPR036909">
    <property type="entry name" value="Cyt_c-like_dom_sf"/>
</dbReference>
<keyword evidence="1" id="KW-0732">Signal</keyword>
<evidence type="ECO:0000256" key="1">
    <source>
        <dbReference type="SAM" id="SignalP"/>
    </source>
</evidence>
<dbReference type="AlphaFoldDB" id="A0A2S7WUY5"/>
<feature type="signal peptide" evidence="1">
    <location>
        <begin position="1"/>
        <end position="27"/>
    </location>
</feature>
<dbReference type="SUPFAM" id="SSF46626">
    <property type="entry name" value="Cytochrome c"/>
    <property type="match status" value="1"/>
</dbReference>
<feature type="chain" id="PRO_5015741423" description="Cytochrome c domain-containing protein" evidence="1">
    <location>
        <begin position="28"/>
        <end position="119"/>
    </location>
</feature>
<dbReference type="EMBL" id="MSCM01000001">
    <property type="protein sequence ID" value="PQJ81387.1"/>
    <property type="molecule type" value="Genomic_DNA"/>
</dbReference>
<dbReference type="GO" id="GO:0020037">
    <property type="term" value="F:heme binding"/>
    <property type="evidence" value="ECO:0007669"/>
    <property type="project" value="InterPro"/>
</dbReference>
<dbReference type="OrthoDB" id="9786191at2"/>
<proteinExistence type="predicted"/>
<name>A0A2S7WUY5_9FLAO</name>
<sequence>MKNNFRFRNHFLLLLVTILFTACLTNVEEPLDEKPINNDLCETVSYSLTIKPIIDANCIQCHSTNGGQFPNLNSYAALSSKANSVLSEVQSRRMPIGGTLTTDEIAAIKCWVNSGALNN</sequence>
<accession>A0A2S7WUY5</accession>
<organism evidence="2 3">
    <name type="scientific">Polaribacter glomeratus</name>
    <dbReference type="NCBI Taxonomy" id="102"/>
    <lineage>
        <taxon>Bacteria</taxon>
        <taxon>Pseudomonadati</taxon>
        <taxon>Bacteroidota</taxon>
        <taxon>Flavobacteriia</taxon>
        <taxon>Flavobacteriales</taxon>
        <taxon>Flavobacteriaceae</taxon>
    </lineage>
</organism>
<dbReference type="RefSeq" id="WP_105019963.1">
    <property type="nucleotide sequence ID" value="NZ_MSCM01000001.1"/>
</dbReference>